<dbReference type="EMBL" id="SADV01000021">
    <property type="protein sequence ID" value="TQR29000.1"/>
    <property type="molecule type" value="Genomic_DNA"/>
</dbReference>
<dbReference type="AlphaFoldDB" id="A0A544UA15"/>
<name>A0A544UA15_LYSSH</name>
<dbReference type="RefSeq" id="WP_142510200.1">
    <property type="nucleotide sequence ID" value="NZ_SADV01000021.1"/>
</dbReference>
<reference evidence="2 3" key="1">
    <citation type="submission" date="2018-03" db="EMBL/GenBank/DDBJ databases">
        <title>Aerobic endospore-forming bacteria genome sequencing and assembly.</title>
        <authorList>
            <person name="Cavalcante D.A."/>
            <person name="Driks A."/>
            <person name="Putonti C."/>
            <person name="De-Souza M.T."/>
        </authorList>
    </citation>
    <scope>NUCLEOTIDE SEQUENCE [LARGE SCALE GENOMIC DNA]</scope>
    <source>
        <strain evidence="2 3">SDF0037</strain>
    </source>
</reference>
<evidence type="ECO:0000256" key="1">
    <source>
        <dbReference type="SAM" id="Phobius"/>
    </source>
</evidence>
<dbReference type="OrthoDB" id="2736132at2"/>
<feature type="transmembrane region" description="Helical" evidence="1">
    <location>
        <begin position="64"/>
        <end position="84"/>
    </location>
</feature>
<proteinExistence type="predicted"/>
<accession>A0A544UA15</accession>
<evidence type="ECO:0000313" key="3">
    <source>
        <dbReference type="Proteomes" id="UP000317944"/>
    </source>
</evidence>
<feature type="transmembrane region" description="Helical" evidence="1">
    <location>
        <begin position="6"/>
        <end position="28"/>
    </location>
</feature>
<keyword evidence="1" id="KW-0812">Transmembrane</keyword>
<keyword evidence="1" id="KW-0472">Membrane</keyword>
<gene>
    <name evidence="2" type="ORF">C7Y47_19105</name>
</gene>
<organism evidence="2 3">
    <name type="scientific">Lysinibacillus sphaericus</name>
    <name type="common">Bacillus sphaericus</name>
    <dbReference type="NCBI Taxonomy" id="1421"/>
    <lineage>
        <taxon>Bacteria</taxon>
        <taxon>Bacillati</taxon>
        <taxon>Bacillota</taxon>
        <taxon>Bacilli</taxon>
        <taxon>Bacillales</taxon>
        <taxon>Bacillaceae</taxon>
        <taxon>Lysinibacillus</taxon>
    </lineage>
</organism>
<protein>
    <submittedName>
        <fullName evidence="2">Uncharacterized protein</fullName>
    </submittedName>
</protein>
<sequence>MSFIGWAILIFSIVCYLPFFIWLSGRYLNNGDQSKRKNNYWLLLMLTGLLNSLNTFLFKIQDTYFLAVTVIFILLFSLYMFSTVRRDKRKESFR</sequence>
<feature type="transmembrane region" description="Helical" evidence="1">
    <location>
        <begin position="40"/>
        <end position="58"/>
    </location>
</feature>
<keyword evidence="1" id="KW-1133">Transmembrane helix</keyword>
<dbReference type="Proteomes" id="UP000317944">
    <property type="component" value="Unassembled WGS sequence"/>
</dbReference>
<evidence type="ECO:0000313" key="2">
    <source>
        <dbReference type="EMBL" id="TQR29000.1"/>
    </source>
</evidence>
<comment type="caution">
    <text evidence="2">The sequence shown here is derived from an EMBL/GenBank/DDBJ whole genome shotgun (WGS) entry which is preliminary data.</text>
</comment>